<protein>
    <submittedName>
        <fullName evidence="2">Uncharacterized protein</fullName>
    </submittedName>
</protein>
<dbReference type="OrthoDB" id="3068835at2759"/>
<keyword evidence="3" id="KW-1185">Reference proteome</keyword>
<evidence type="ECO:0000313" key="2">
    <source>
        <dbReference type="EMBL" id="PYI05014.1"/>
    </source>
</evidence>
<feature type="region of interest" description="Disordered" evidence="1">
    <location>
        <begin position="246"/>
        <end position="268"/>
    </location>
</feature>
<reference evidence="2 3" key="1">
    <citation type="submission" date="2018-02" db="EMBL/GenBank/DDBJ databases">
        <title>The genomes of Aspergillus section Nigri reveals drivers in fungal speciation.</title>
        <authorList>
            <consortium name="DOE Joint Genome Institute"/>
            <person name="Vesth T.C."/>
            <person name="Nybo J."/>
            <person name="Theobald S."/>
            <person name="Brandl J."/>
            <person name="Frisvad J.C."/>
            <person name="Nielsen K.F."/>
            <person name="Lyhne E.K."/>
            <person name="Kogle M.E."/>
            <person name="Kuo A."/>
            <person name="Riley R."/>
            <person name="Clum A."/>
            <person name="Nolan M."/>
            <person name="Lipzen A."/>
            <person name="Salamov A."/>
            <person name="Henrissat B."/>
            <person name="Wiebenga A."/>
            <person name="De vries R.P."/>
            <person name="Grigoriev I.V."/>
            <person name="Mortensen U.H."/>
            <person name="Andersen M.R."/>
            <person name="Baker S.E."/>
        </authorList>
    </citation>
    <scope>NUCLEOTIDE SEQUENCE [LARGE SCALE GENOMIC DNA]</scope>
    <source>
        <strain evidence="2 3">CBS 121057</strain>
    </source>
</reference>
<organism evidence="2 3">
    <name type="scientific">Aspergillus sclerotiicarbonarius (strain CBS 121057 / IBT 28362)</name>
    <dbReference type="NCBI Taxonomy" id="1448318"/>
    <lineage>
        <taxon>Eukaryota</taxon>
        <taxon>Fungi</taxon>
        <taxon>Dikarya</taxon>
        <taxon>Ascomycota</taxon>
        <taxon>Pezizomycotina</taxon>
        <taxon>Eurotiomycetes</taxon>
        <taxon>Eurotiomycetidae</taxon>
        <taxon>Eurotiales</taxon>
        <taxon>Aspergillaceae</taxon>
        <taxon>Aspergillus</taxon>
        <taxon>Aspergillus subgen. Circumdati</taxon>
    </lineage>
</organism>
<evidence type="ECO:0000256" key="1">
    <source>
        <dbReference type="SAM" id="MobiDB-lite"/>
    </source>
</evidence>
<gene>
    <name evidence="2" type="ORF">BO78DRAFT_470904</name>
</gene>
<dbReference type="EMBL" id="KZ826362">
    <property type="protein sequence ID" value="PYI05014.1"/>
    <property type="molecule type" value="Genomic_DNA"/>
</dbReference>
<dbReference type="AlphaFoldDB" id="A0A319EMM9"/>
<evidence type="ECO:0000313" key="3">
    <source>
        <dbReference type="Proteomes" id="UP000248423"/>
    </source>
</evidence>
<name>A0A319EMM9_ASPSB</name>
<accession>A0A319EMM9</accession>
<proteinExistence type="predicted"/>
<dbReference type="Proteomes" id="UP000248423">
    <property type="component" value="Unassembled WGS sequence"/>
</dbReference>
<dbReference type="VEuPathDB" id="FungiDB:BO78DRAFT_470904"/>
<sequence>MVPALLRFKAYCDSTYVIPSSTQFAGRLKELVETSKDFRGTFYSPFMRAEAGKSMDDFLPIVDGFTEAFIANLSSRQPWYSSSCTICWYRAELFGPRGLHCVILSTKDIMTKTGAQNLDDLDKIDARRVAQLHEEHGGYALASRMMPVEPRLQRLRPLEGFVAPLQIDSLPDRVGAKQVKELCKKRHRGGKKRQVKSKDAEKEQRYYGKEFAKIEKELDLQMRELQHEMEKICRERDKKVVEKWEEGDGKTNYKETPVGGDCEAAGDR</sequence>